<keyword evidence="3" id="KW-1185">Reference proteome</keyword>
<comment type="caution">
    <text evidence="2">The sequence shown here is derived from an EMBL/GenBank/DDBJ whole genome shotgun (WGS) entry which is preliminary data.</text>
</comment>
<evidence type="ECO:0000256" key="1">
    <source>
        <dbReference type="SAM" id="SignalP"/>
    </source>
</evidence>
<organism evidence="2 3">
    <name type="scientific">Marinomonas transparens</name>
    <dbReference type="NCBI Taxonomy" id="2795388"/>
    <lineage>
        <taxon>Bacteria</taxon>
        <taxon>Pseudomonadati</taxon>
        <taxon>Pseudomonadota</taxon>
        <taxon>Gammaproteobacteria</taxon>
        <taxon>Oceanospirillales</taxon>
        <taxon>Oceanospirillaceae</taxon>
        <taxon>Marinomonas</taxon>
    </lineage>
</organism>
<dbReference type="AlphaFoldDB" id="A0A934JSF3"/>
<reference evidence="2" key="1">
    <citation type="submission" date="2020-12" db="EMBL/GenBank/DDBJ databases">
        <title>Marinomonas arctica sp. nov., a psychrotolerant bacterium isolated from the Arctic.</title>
        <authorList>
            <person name="Zhang Y."/>
        </authorList>
    </citation>
    <scope>NUCLEOTIDE SEQUENCE</scope>
    <source>
        <strain evidence="2">C1424</strain>
    </source>
</reference>
<dbReference type="Gene3D" id="2.40.128.140">
    <property type="entry name" value="Outer membrane protein"/>
    <property type="match status" value="1"/>
</dbReference>
<name>A0A934JSF3_9GAMM</name>
<dbReference type="Pfam" id="PF09982">
    <property type="entry name" value="LpxR"/>
    <property type="match status" value="1"/>
</dbReference>
<feature type="chain" id="PRO_5037051191" evidence="1">
    <location>
        <begin position="20"/>
        <end position="330"/>
    </location>
</feature>
<sequence length="330" mass="35975">MIRKYLLGLFLLSGGQAYAVEYFFSATLDNDLFVGEDSGYTNGIYFSLYDVYGQGDPLKKPSIWVWPLMWSMPSGSTYGIVNVNSLGQVLTTAEDISQVNPPEGSLPYSGLLNYTNAYIKIGSNYADWVSTSVGLVGPKAKGEQTQKAVHKAIGAKEPKGWDTQLKNEVVFGFSRGRALRVLASSSDTFDVVAGGQIAVGTLRSGANAGFMLRVGQNLQESYSTVLLANARASNPIAVNNGWFAYAGVLLNYDANSIFTDGNTFRDSRSIDYDHTYNVFTTGLSYSLGGHGAITFAYNTSFNKRDEVDTNNSIQTEKLNRYGTLTIAWQL</sequence>
<dbReference type="InterPro" id="IPR037107">
    <property type="entry name" value="Put_OMP_sf"/>
</dbReference>
<protein>
    <submittedName>
        <fullName evidence="2">Lipid A deacylase LpxR family protein</fullName>
    </submittedName>
</protein>
<accession>A0A934JSF3</accession>
<evidence type="ECO:0000313" key="2">
    <source>
        <dbReference type="EMBL" id="MBJ7539159.1"/>
    </source>
</evidence>
<proteinExistence type="predicted"/>
<keyword evidence="1" id="KW-0732">Signal</keyword>
<dbReference type="EMBL" id="JAEMNX010000021">
    <property type="protein sequence ID" value="MBJ7539159.1"/>
    <property type="molecule type" value="Genomic_DNA"/>
</dbReference>
<dbReference type="InterPro" id="IPR018707">
    <property type="entry name" value="LpxR"/>
</dbReference>
<feature type="signal peptide" evidence="1">
    <location>
        <begin position="1"/>
        <end position="19"/>
    </location>
</feature>
<evidence type="ECO:0000313" key="3">
    <source>
        <dbReference type="Proteomes" id="UP000628710"/>
    </source>
</evidence>
<dbReference type="RefSeq" id="WP_199469559.1">
    <property type="nucleotide sequence ID" value="NZ_JAEMNX010000021.1"/>
</dbReference>
<dbReference type="Proteomes" id="UP000628710">
    <property type="component" value="Unassembled WGS sequence"/>
</dbReference>
<gene>
    <name evidence="2" type="ORF">I8J31_15890</name>
</gene>